<accession>A0ABU2H0U6</accession>
<feature type="region of interest" description="Disordered" evidence="1">
    <location>
        <begin position="1"/>
        <end position="21"/>
    </location>
</feature>
<dbReference type="Proteomes" id="UP001250214">
    <property type="component" value="Unassembled WGS sequence"/>
</dbReference>
<dbReference type="EMBL" id="JAVLVT010000001">
    <property type="protein sequence ID" value="MDS1268926.1"/>
    <property type="molecule type" value="Genomic_DNA"/>
</dbReference>
<gene>
    <name evidence="3" type="ORF">RIF23_01315</name>
</gene>
<proteinExistence type="predicted"/>
<feature type="transmembrane region" description="Helical" evidence="2">
    <location>
        <begin position="51"/>
        <end position="68"/>
    </location>
</feature>
<organism evidence="3 4">
    <name type="scientific">Lipingzhangella rawalii</name>
    <dbReference type="NCBI Taxonomy" id="2055835"/>
    <lineage>
        <taxon>Bacteria</taxon>
        <taxon>Bacillati</taxon>
        <taxon>Actinomycetota</taxon>
        <taxon>Actinomycetes</taxon>
        <taxon>Streptosporangiales</taxon>
        <taxon>Nocardiopsidaceae</taxon>
        <taxon>Lipingzhangella</taxon>
    </lineage>
</organism>
<keyword evidence="2" id="KW-0812">Transmembrane</keyword>
<evidence type="ECO:0000256" key="1">
    <source>
        <dbReference type="SAM" id="MobiDB-lite"/>
    </source>
</evidence>
<dbReference type="RefSeq" id="WP_310910434.1">
    <property type="nucleotide sequence ID" value="NZ_JAVLVT010000001.1"/>
</dbReference>
<sequence length="73" mass="8043">MRQHRSDVSGTDPPVGPGRDISRCWTRATYWLMYAVAVAAAWVHWQSGSHALAFGCAVVAALGAWFIARERGR</sequence>
<evidence type="ECO:0000256" key="2">
    <source>
        <dbReference type="SAM" id="Phobius"/>
    </source>
</evidence>
<evidence type="ECO:0000313" key="4">
    <source>
        <dbReference type="Proteomes" id="UP001250214"/>
    </source>
</evidence>
<keyword evidence="2" id="KW-0472">Membrane</keyword>
<reference evidence="4" key="1">
    <citation type="submission" date="2023-07" db="EMBL/GenBank/DDBJ databases">
        <title>Novel species in the genus Lipingzhangella isolated from Sambhar Salt Lake.</title>
        <authorList>
            <person name="Jiya N."/>
            <person name="Kajale S."/>
            <person name="Sharma A."/>
        </authorList>
    </citation>
    <scope>NUCLEOTIDE SEQUENCE [LARGE SCALE GENOMIC DNA]</scope>
    <source>
        <strain evidence="4">LS1_29</strain>
    </source>
</reference>
<protein>
    <submittedName>
        <fullName evidence="3">Uncharacterized protein</fullName>
    </submittedName>
</protein>
<evidence type="ECO:0000313" key="3">
    <source>
        <dbReference type="EMBL" id="MDS1268926.1"/>
    </source>
</evidence>
<feature type="transmembrane region" description="Helical" evidence="2">
    <location>
        <begin position="28"/>
        <end position="45"/>
    </location>
</feature>
<comment type="caution">
    <text evidence="3">The sequence shown here is derived from an EMBL/GenBank/DDBJ whole genome shotgun (WGS) entry which is preliminary data.</text>
</comment>
<name>A0ABU2H0U6_9ACTN</name>
<keyword evidence="4" id="KW-1185">Reference proteome</keyword>
<keyword evidence="2" id="KW-1133">Transmembrane helix</keyword>